<proteinExistence type="predicted"/>
<dbReference type="Proteomes" id="UP000224629">
    <property type="component" value="Chromosome"/>
</dbReference>
<dbReference type="RefSeq" id="WP_099451892.1">
    <property type="nucleotide sequence ID" value="NZ_CP024161.1"/>
</dbReference>
<keyword evidence="2" id="KW-0812">Transmembrane</keyword>
<feature type="compositionally biased region" description="Polar residues" evidence="1">
    <location>
        <begin position="3155"/>
        <end position="3165"/>
    </location>
</feature>
<sequence length="3899" mass="437348">MKNEANSNQNSKTLNSHLTKKLLAAGGFVTGAIVSLSPYLAKIISPKTIYVTDFVANNVTANSGEFSFKLQGKNQADTAWVKKADLELVYISKNSRYQVKTKVEYDPKTNSFSTFADNLVGGSVYEVQLVAANNPRYYFSFTNSSQFFSTKNQVEKFSHYDIENDTILNLNLFDSQNLLQSANLILYYKEVGTDKILTANGQFSSQTEEKQASFVLRSLKKTAKYEVVAIKYHFDDPDQTFDLEISPLASRFFAASPLGGKIVNLSQKSYGLNSALVEISLALNNQKVKLEKNEKINLEYYWKDESGAHQFGVANDVSLVFDANNKIYANLDLKQIPGGAKFWISRIWNNSGTLAIKVENKLSFISAPEIARIKTFVDGNNTSSFDVKFNDQSLLLNGKDVKINFFADDRPTKMLSAIGQVVGNKLFSFAKNLEKEKHFTISSLEIVNKATNFDESGQQQTNTIFFSQNFDQKEKKFFTHATSAQVESITTDKISEDSTRISVVLDSVDDFIKDKIATLYFRVAGSNSLIKSEAQAFKINGNKLVLTWDLINLEPGTNYLIDSIGIADANQQFVNKLYLNFGANIGAEKLNWTTKPAVSSISYIPRSENSVALNIAIKNILEPLKSATIKYTELKPGGQTRTIQAQIENNSIISNLLVENLEKGLDYRIDSIEIEGYKSSKGDADILKVSKTITPAQRIFGVHAPLVLTEIKNKDEQQTSAKLEVKFSPETIKAIGNNKVKVYYSLAGSSKLLSAEASLGTQQQQQNNQSLTFDLQNLEIGSKYNINSVVLVREIQPLLPNQQTITTERNILFGDANNQFKSEQSSFFTKSAVIEVGYDNSYEQRVIATFTLADAKGDFLGKTAKLKYKLKAKNGDEKQAESAQKKEGTITAPVVGARIRFDITDLYKQGLYEIDKNSLEIVDGTTATPAAAAVQASRRVRREVSQFQAQQNQAKIIPFKENLLDLEEKKQFQTVPKTANVTSLTLKKRTKNTAEFEIEFGKDFPTDTKVQKDPNVQTEKLDDFLNKQKLKVRYKKYGGDEETQEVEATKAVDSEKISFELKGLENGQQYVILGFEQVEEKDQENKNPQVKINLDDLDFYKDQVIATSAVIKKLEVDTSVETQAKVHLELKDGGRYTAGKKVTVELEKIQENGQALAGQVGAQNTELIKSATSLNGIYDFTFLNLEKVAKYKIKSVKFEKDPEIQPQTSQAQAAQQQSANLVLSRSKRSLVDPNIQQFKAVFVNVETTLTQEENIDLLESQKDELEQAKTFVTTAQTAKVTEIKHENPKTNEITIKLILDKIDDYLGEKQITLNYRNLSGNKSESSKDAKVDADNKTISFELTNLSSGDRYEIESLQLKDETTNVRNEKQLKKSEFKFEFDKSPSTQAGFEKQFFSTTPNLAEIKTESTSETSARITVKLNDNAANWNSKFLQIKLKSTNGAPPTLPNSNSVYTSQIANGIAVFEISGLQKAGSYQIEEMKVQDNLTQPQQSGQIQGGEEIDGFKQNPQPSNPKINKTFELDAESATITDISYKSDNYSADVTVKFDTTETFLTKEVGNKKRKLKFYFKNSQTGEEVTTEKEFEGQQQQQNRIQQPELTLNLGGQAAATGVGAGQNNPLKAGSLYLLTKVEDVTEDGGPKKLKTFKFEKDSVSGQPQVQPTQTPEVLSKLYFATKPEIIAYSIEKKDETTYVANFDIADPLAGRDIEKGGFEGREVQIKLERVLEANGEPSSAVYKPVIIEKKAKVEKSKISFEIKSDLEKNATYKLKAVEWADKDGIGGNKSDPTIKNQNTLGKPAQNFSDFAVKKLDGQTNSNIEGNVVGNDRKKFGENFIIQPESAKVINVEKQDKKDNSATITLTFDEKDKYLEHPNYKDKLKLVYYQVGDPTEKEVKLNFEQNGAGSGVKFKADITGLSGGNGYRIVGIKNEGVASPRSRRRRSADSGTGKVINFYFDDAKVQEDNKKFATLPIINSILQFRNDKNPEDYDFLLTLKDTGDVFKDKTNIKAKIQYKKVVDGNQAKATIEEVVAELQKVGQSGTSSQNEKKSDEENLEKSTTFKFTLTGLDIFAQYYIENIAYDSNSSTDNILNKAKNPAQVTNSENSGLFKFSDDAEKKRAFVTFPDKVEIKKVDIKPDFAQNTAKVELTFDAKYKPFLEVYRNFTIAYKNPKGITQEVQVDKDNFVSKPELKSGEPKVEVTINNISEPGQYIIDNLKFADEKSQTIKAISNLELPPVAIKETISINDRSFYTNTKIIAIRKKQIGERHALIEFVLDDPNGSFIGKKVSGTFSPKLDPLQAQNQSKTRTESVTIVADEIGKTSKAVFNLRSLIKNTEYTINKLEFEQGQGQTGGDKSQFATKQDLSFDDTKILEEEKRDKKGKNLAKSAEEVKKFKTKFRKAKALGITYQLDQQQQGTATPWKKAKVRVFFGKIDTPLMEGEYKTQLKLVYQSSKAGISKISKSAVEAQKKLVKDLRKELKKKSQNWKNHIPTKAHFYYEFELDDLDAGAQYTVIGLQDEKGKIKIGVPNPQVATTVNVATVVSASPAPSFTFNTAPLITKLAYVSHENKVRLIFDVENSQKLDFSGSSMEIKYKKLVNKKGAYGWDDPKSKSNLKSQKPFTVKKITVKKVVDRGPVSQDTDASITRIEADLKGLEKGSWYLIDEVSISDSKTGKKTQLQLHIDKQKMENPANATKTSESEKWQTIVNTSIESAAIKTVKTSTSNTIQVQNGKKPETKKSPELRKGWFEVEFDKKDLAFLKDKYNIQLELESVEKKLFYTKTVPIFSSNGKGATTKVVLEADGLIPGDKYIIKNYIFTLKPGQQDKYGVNLPANLIAKPPKNKDQINLLTKNAIKSIKSDAIREGQTDITVELYNNNGKLNNENLTLSGQMNTNFGNKYVPSEWRNSNKNGLKVSGTANVTPGNNKIKFSVNSNLKKDKQYVIKNIKKGNKSIDFDTPINDEYSIQRLFYSKADTAKLTSTQITNVTYDSAKIVLKFDKEDAFLKDDLITLYLEKTSAGQVRQSIGATTTIKPGSGSDLVATFNFLNVLDPGTKYTIKTLTSKTVNLSINQENIKTTPDLARGWKDLSSSSPSSSVDLEFITKPLITDIKTTEIQDTSAKIEIVGWTKDLTDAGFTPSLTVKEKQSSSGQQQQPKTGQQDNTSQTNNSRKFNFTSLTKFTEYNQITLKIKGGTGNVASVSSEQEVDFAPEISSGAKQNLREFRTTAKDLLLATSNPVKIIPITTTSTNIEIELQEQDAKSIAEIPFILKYKKAWPNVYAKDALEQTSQPVLINTETKKLTFNLGNLEAGIVYSIEGLEPLDPAIRKDHQVREETLKVEKNLLKLLDEVANTPWNPYPQNGNKKKIYFTSMNKPVKLERGWSVPLRYDYYEGEQVYIQFNKESATAINEEWLKNNLTLRLIPHKTFSASYVSQNPEKLIKRLSQSKAYSEKNKGELNDDLEIANLEWNPETAIAKFKLLPWSLKAIVGSELEISINDKNNYPKDPTYANSNPYPNPSIILRKQSIRFKVSTQTMVVTPTNVDYMNPGLIGFSFAIYDPADLIEPTGKDYNPFGEFTSLTPYKEQNWLKVIANNGWKQNVGSQIEKPESNIFKNPNSGFNGNPFIIDIPEEPVAIRTKTKFKKDNNGVKYLTLYWRIPTNLGKFQFPEKFKNAKNLWYPAGKLVSLPISLQFKTKSKDSNFAIYSFVAKSPFATPGFIMPYSSNVEPHNAISIINQGVDYQAKWKKSHTDDLIPRITKRERNISKVFWSAPSYSEWTTNEGDLNTIFYQNRKNPILANGTNQLAINTGDPHWTRGTRYTGHNWKILYVKNREGHQSKPTIEKVDANWNYQQQATYSFGFENQRARSSWIISMTTNPQGYPLLYDPINYYDMLGPFEVPELPDKQIK</sequence>
<keyword evidence="2" id="KW-1133">Transmembrane helix</keyword>
<protein>
    <recommendedName>
        <fullName evidence="3">DUF1410 domain-containing protein</fullName>
    </recommendedName>
</protein>
<feature type="transmembrane region" description="Helical" evidence="2">
    <location>
        <begin position="21"/>
        <end position="41"/>
    </location>
</feature>
<dbReference type="EMBL" id="CP024161">
    <property type="protein sequence ID" value="ATP59635.1"/>
    <property type="molecule type" value="Genomic_DNA"/>
</dbReference>
<gene>
    <name evidence="4" type="ORF">CSW10_01605</name>
</gene>
<evidence type="ECO:0000313" key="4">
    <source>
        <dbReference type="EMBL" id="ATP59635.1"/>
    </source>
</evidence>
<feature type="domain" description="DUF1410" evidence="3">
    <location>
        <begin position="1306"/>
        <end position="1365"/>
    </location>
</feature>
<dbReference type="InterPro" id="IPR009849">
    <property type="entry name" value="DUF1410"/>
</dbReference>
<feature type="region of interest" description="Disordered" evidence="1">
    <location>
        <begin position="3135"/>
        <end position="3165"/>
    </location>
</feature>
<dbReference type="Pfam" id="PF07198">
    <property type="entry name" value="DUF1410"/>
    <property type="match status" value="1"/>
</dbReference>
<keyword evidence="2" id="KW-0472">Membrane</keyword>
<reference evidence="4" key="1">
    <citation type="submission" date="2017-10" db="EMBL/GenBank/DDBJ databases">
        <title>Genome-wide analysis of the first isolated strain mycoplasma dispar GS01.</title>
        <authorList>
            <person name="Hao H."/>
            <person name="Chen S."/>
            <person name="Zhao P."/>
            <person name="Chu Y."/>
            <person name="Liu Y."/>
        </authorList>
    </citation>
    <scope>NUCLEOTIDE SEQUENCE [LARGE SCALE GENOMIC DNA]</scope>
    <source>
        <strain evidence="4">GS01</strain>
    </source>
</reference>
<evidence type="ECO:0000313" key="5">
    <source>
        <dbReference type="Proteomes" id="UP000224629"/>
    </source>
</evidence>
<organism evidence="4 5">
    <name type="scientific">Mesomycoplasma dispar</name>
    <dbReference type="NCBI Taxonomy" id="86660"/>
    <lineage>
        <taxon>Bacteria</taxon>
        <taxon>Bacillati</taxon>
        <taxon>Mycoplasmatota</taxon>
        <taxon>Mycoplasmoidales</taxon>
        <taxon>Metamycoplasmataceae</taxon>
        <taxon>Mesomycoplasma</taxon>
    </lineage>
</organism>
<feature type="compositionally biased region" description="Low complexity" evidence="1">
    <location>
        <begin position="3141"/>
        <end position="3154"/>
    </location>
</feature>
<name>A0ABM6PR37_9BACT</name>
<evidence type="ECO:0000256" key="1">
    <source>
        <dbReference type="SAM" id="MobiDB-lite"/>
    </source>
</evidence>
<accession>A0ABM6PR37</accession>
<evidence type="ECO:0000256" key="2">
    <source>
        <dbReference type="SAM" id="Phobius"/>
    </source>
</evidence>
<keyword evidence="5" id="KW-1185">Reference proteome</keyword>
<feature type="region of interest" description="Disordered" evidence="1">
    <location>
        <begin position="1490"/>
        <end position="1514"/>
    </location>
</feature>
<evidence type="ECO:0000259" key="3">
    <source>
        <dbReference type="Pfam" id="PF07198"/>
    </source>
</evidence>